<keyword evidence="3" id="KW-1185">Reference proteome</keyword>
<name>A0ABN8Z455_RANTA</name>
<protein>
    <submittedName>
        <fullName evidence="2">Uncharacterized protein</fullName>
    </submittedName>
</protein>
<gene>
    <name evidence="2" type="ORF">MRATA1EN1_LOCUS16395</name>
</gene>
<dbReference type="EMBL" id="OX459962">
    <property type="protein sequence ID" value="CAI9167433.1"/>
    <property type="molecule type" value="Genomic_DNA"/>
</dbReference>
<evidence type="ECO:0000313" key="3">
    <source>
        <dbReference type="Proteomes" id="UP001176941"/>
    </source>
</evidence>
<organism evidence="2 3">
    <name type="scientific">Rangifer tarandus platyrhynchus</name>
    <name type="common">Svalbard reindeer</name>
    <dbReference type="NCBI Taxonomy" id="3082113"/>
    <lineage>
        <taxon>Eukaryota</taxon>
        <taxon>Metazoa</taxon>
        <taxon>Chordata</taxon>
        <taxon>Craniata</taxon>
        <taxon>Vertebrata</taxon>
        <taxon>Euteleostomi</taxon>
        <taxon>Mammalia</taxon>
        <taxon>Eutheria</taxon>
        <taxon>Laurasiatheria</taxon>
        <taxon>Artiodactyla</taxon>
        <taxon>Ruminantia</taxon>
        <taxon>Pecora</taxon>
        <taxon>Cervidae</taxon>
        <taxon>Odocoileinae</taxon>
        <taxon>Rangifer</taxon>
    </lineage>
</organism>
<reference evidence="2" key="1">
    <citation type="submission" date="2023-04" db="EMBL/GenBank/DDBJ databases">
        <authorList>
            <consortium name="ELIXIR-Norway"/>
        </authorList>
    </citation>
    <scope>NUCLEOTIDE SEQUENCE [LARGE SCALE GENOMIC DNA]</scope>
</reference>
<sequence length="135" mass="14130">MVHGYRKRGGASAGRTWPGAAEGVRQATRTRAGCPAGPPPRAFTPRNPAAAPPIPSATAGTPGEAGRLCYCRSEERSQTIHARVTRPHPGRALSEVTSASPRTQHTLLVHCLSGTLLQVGVSPGGVQARFCFLRA</sequence>
<accession>A0ABN8Z455</accession>
<dbReference type="Proteomes" id="UP001176941">
    <property type="component" value="Chromosome 26"/>
</dbReference>
<proteinExistence type="predicted"/>
<feature type="region of interest" description="Disordered" evidence="1">
    <location>
        <begin position="1"/>
        <end position="63"/>
    </location>
</feature>
<evidence type="ECO:0000313" key="2">
    <source>
        <dbReference type="EMBL" id="CAI9167433.1"/>
    </source>
</evidence>
<evidence type="ECO:0000256" key="1">
    <source>
        <dbReference type="SAM" id="MobiDB-lite"/>
    </source>
</evidence>